<keyword evidence="3" id="KW-1185">Reference proteome</keyword>
<evidence type="ECO:0000256" key="1">
    <source>
        <dbReference type="SAM" id="MobiDB-lite"/>
    </source>
</evidence>
<feature type="compositionally biased region" description="Basic residues" evidence="1">
    <location>
        <begin position="26"/>
        <end position="41"/>
    </location>
</feature>
<feature type="region of interest" description="Disordered" evidence="1">
    <location>
        <begin position="1"/>
        <end position="50"/>
    </location>
</feature>
<dbReference type="AlphaFoldDB" id="A0A8R7QJP0"/>
<sequence length="50" mass="5945">MENSSTIWNRPYQANNRSNNQTYMVRRTKGRRNQGRGRKRGEKMDGKEEG</sequence>
<evidence type="ECO:0000313" key="2">
    <source>
        <dbReference type="EnsemblPlants" id="TuG1812G0500004364.01.T01"/>
    </source>
</evidence>
<proteinExistence type="predicted"/>
<protein>
    <submittedName>
        <fullName evidence="2">Uncharacterized protein</fullName>
    </submittedName>
</protein>
<evidence type="ECO:0000313" key="3">
    <source>
        <dbReference type="Proteomes" id="UP000015106"/>
    </source>
</evidence>
<reference evidence="3" key="1">
    <citation type="journal article" date="2013" name="Nature">
        <title>Draft genome of the wheat A-genome progenitor Triticum urartu.</title>
        <authorList>
            <person name="Ling H.Q."/>
            <person name="Zhao S."/>
            <person name="Liu D."/>
            <person name="Wang J."/>
            <person name="Sun H."/>
            <person name="Zhang C."/>
            <person name="Fan H."/>
            <person name="Li D."/>
            <person name="Dong L."/>
            <person name="Tao Y."/>
            <person name="Gao C."/>
            <person name="Wu H."/>
            <person name="Li Y."/>
            <person name="Cui Y."/>
            <person name="Guo X."/>
            <person name="Zheng S."/>
            <person name="Wang B."/>
            <person name="Yu K."/>
            <person name="Liang Q."/>
            <person name="Yang W."/>
            <person name="Lou X."/>
            <person name="Chen J."/>
            <person name="Feng M."/>
            <person name="Jian J."/>
            <person name="Zhang X."/>
            <person name="Luo G."/>
            <person name="Jiang Y."/>
            <person name="Liu J."/>
            <person name="Wang Z."/>
            <person name="Sha Y."/>
            <person name="Zhang B."/>
            <person name="Wu H."/>
            <person name="Tang D."/>
            <person name="Shen Q."/>
            <person name="Xue P."/>
            <person name="Zou S."/>
            <person name="Wang X."/>
            <person name="Liu X."/>
            <person name="Wang F."/>
            <person name="Yang Y."/>
            <person name="An X."/>
            <person name="Dong Z."/>
            <person name="Zhang K."/>
            <person name="Zhang X."/>
            <person name="Luo M.C."/>
            <person name="Dvorak J."/>
            <person name="Tong Y."/>
            <person name="Wang J."/>
            <person name="Yang H."/>
            <person name="Li Z."/>
            <person name="Wang D."/>
            <person name="Zhang A."/>
            <person name="Wang J."/>
        </authorList>
    </citation>
    <scope>NUCLEOTIDE SEQUENCE</scope>
    <source>
        <strain evidence="3">cv. G1812</strain>
    </source>
</reference>
<dbReference type="Gramene" id="TuG1812G0500004364.01.T01">
    <property type="protein sequence ID" value="TuG1812G0500004364.01.T01"/>
    <property type="gene ID" value="TuG1812G0500004364.01"/>
</dbReference>
<feature type="compositionally biased region" description="Polar residues" evidence="1">
    <location>
        <begin position="1"/>
        <end position="23"/>
    </location>
</feature>
<accession>A0A8R7QJP0</accession>
<organism evidence="2 3">
    <name type="scientific">Triticum urartu</name>
    <name type="common">Red wild einkorn</name>
    <name type="synonym">Crithodium urartu</name>
    <dbReference type="NCBI Taxonomy" id="4572"/>
    <lineage>
        <taxon>Eukaryota</taxon>
        <taxon>Viridiplantae</taxon>
        <taxon>Streptophyta</taxon>
        <taxon>Embryophyta</taxon>
        <taxon>Tracheophyta</taxon>
        <taxon>Spermatophyta</taxon>
        <taxon>Magnoliopsida</taxon>
        <taxon>Liliopsida</taxon>
        <taxon>Poales</taxon>
        <taxon>Poaceae</taxon>
        <taxon>BOP clade</taxon>
        <taxon>Pooideae</taxon>
        <taxon>Triticodae</taxon>
        <taxon>Triticeae</taxon>
        <taxon>Triticinae</taxon>
        <taxon>Triticum</taxon>
    </lineage>
</organism>
<reference evidence="2" key="3">
    <citation type="submission" date="2022-06" db="UniProtKB">
        <authorList>
            <consortium name="EnsemblPlants"/>
        </authorList>
    </citation>
    <scope>IDENTIFICATION</scope>
</reference>
<name>A0A8R7QJP0_TRIUA</name>
<dbReference type="Proteomes" id="UP000015106">
    <property type="component" value="Chromosome 5"/>
</dbReference>
<reference evidence="2" key="2">
    <citation type="submission" date="2018-03" db="EMBL/GenBank/DDBJ databases">
        <title>The Triticum urartu genome reveals the dynamic nature of wheat genome evolution.</title>
        <authorList>
            <person name="Ling H."/>
            <person name="Ma B."/>
            <person name="Shi X."/>
            <person name="Liu H."/>
            <person name="Dong L."/>
            <person name="Sun H."/>
            <person name="Cao Y."/>
            <person name="Gao Q."/>
            <person name="Zheng S."/>
            <person name="Li Y."/>
            <person name="Yu Y."/>
            <person name="Du H."/>
            <person name="Qi M."/>
            <person name="Li Y."/>
            <person name="Yu H."/>
            <person name="Cui Y."/>
            <person name="Wang N."/>
            <person name="Chen C."/>
            <person name="Wu H."/>
            <person name="Zhao Y."/>
            <person name="Zhang J."/>
            <person name="Li Y."/>
            <person name="Zhou W."/>
            <person name="Zhang B."/>
            <person name="Hu W."/>
            <person name="Eijk M."/>
            <person name="Tang J."/>
            <person name="Witsenboer H."/>
            <person name="Zhao S."/>
            <person name="Li Z."/>
            <person name="Zhang A."/>
            <person name="Wang D."/>
            <person name="Liang C."/>
        </authorList>
    </citation>
    <scope>NUCLEOTIDE SEQUENCE [LARGE SCALE GENOMIC DNA]</scope>
    <source>
        <strain evidence="2">cv. G1812</strain>
    </source>
</reference>
<dbReference type="EnsemblPlants" id="TuG1812G0500004364.01.T01">
    <property type="protein sequence ID" value="TuG1812G0500004364.01.T01"/>
    <property type="gene ID" value="TuG1812G0500004364.01"/>
</dbReference>